<dbReference type="Gene3D" id="1.25.40.10">
    <property type="entry name" value="Tetratricopeptide repeat domain"/>
    <property type="match status" value="1"/>
</dbReference>
<dbReference type="Proteomes" id="UP000673691">
    <property type="component" value="Unassembled WGS sequence"/>
</dbReference>
<comment type="caution">
    <text evidence="1">The sequence shown here is derived from an EMBL/GenBank/DDBJ whole genome shotgun (WGS) entry which is preliminary data.</text>
</comment>
<proteinExistence type="predicted"/>
<dbReference type="EMBL" id="JAEFCI010011138">
    <property type="protein sequence ID" value="KAG5456797.1"/>
    <property type="molecule type" value="Genomic_DNA"/>
</dbReference>
<reference evidence="1 2" key="1">
    <citation type="journal article" name="Sci. Rep.">
        <title>Genome-scale phylogenetic analyses confirm Olpidium as the closest living zoosporic fungus to the non-flagellated, terrestrial fungi.</title>
        <authorList>
            <person name="Chang Y."/>
            <person name="Rochon D."/>
            <person name="Sekimoto S."/>
            <person name="Wang Y."/>
            <person name="Chovatia M."/>
            <person name="Sandor L."/>
            <person name="Salamov A."/>
            <person name="Grigoriev I.V."/>
            <person name="Stajich J.E."/>
            <person name="Spatafora J.W."/>
        </authorList>
    </citation>
    <scope>NUCLEOTIDE SEQUENCE [LARGE SCALE GENOMIC DNA]</scope>
    <source>
        <strain evidence="1">S191</strain>
    </source>
</reference>
<gene>
    <name evidence="1" type="ORF">BJ554DRAFT_3355</name>
</gene>
<dbReference type="SUPFAM" id="SSF81901">
    <property type="entry name" value="HCP-like"/>
    <property type="match status" value="1"/>
</dbReference>
<dbReference type="InterPro" id="IPR006597">
    <property type="entry name" value="Sel1-like"/>
</dbReference>
<dbReference type="GO" id="GO:0010972">
    <property type="term" value="P:negative regulation of G2/M transition of mitotic cell cycle"/>
    <property type="evidence" value="ECO:0007669"/>
    <property type="project" value="TreeGrafter"/>
</dbReference>
<dbReference type="OrthoDB" id="2148946at2759"/>
<dbReference type="GO" id="GO:0032153">
    <property type="term" value="C:cell division site"/>
    <property type="evidence" value="ECO:0007669"/>
    <property type="project" value="TreeGrafter"/>
</dbReference>
<dbReference type="AlphaFoldDB" id="A0A8H7ZPN2"/>
<dbReference type="Pfam" id="PF08238">
    <property type="entry name" value="Sel1"/>
    <property type="match status" value="4"/>
</dbReference>
<protein>
    <submittedName>
        <fullName evidence="1">Uncharacterized protein</fullName>
    </submittedName>
</protein>
<evidence type="ECO:0000313" key="1">
    <source>
        <dbReference type="EMBL" id="KAG5456797.1"/>
    </source>
</evidence>
<name>A0A8H7ZPN2_9FUNG</name>
<dbReference type="InterPro" id="IPR011990">
    <property type="entry name" value="TPR-like_helical_dom_sf"/>
</dbReference>
<evidence type="ECO:0000313" key="2">
    <source>
        <dbReference type="Proteomes" id="UP000673691"/>
    </source>
</evidence>
<dbReference type="PANTHER" id="PTHR43628:SF1">
    <property type="entry name" value="CHITIN SYNTHASE REGULATORY FACTOR 2-RELATED"/>
    <property type="match status" value="1"/>
</dbReference>
<accession>A0A8H7ZPN2</accession>
<dbReference type="InterPro" id="IPR052945">
    <property type="entry name" value="Mitotic_Regulator"/>
</dbReference>
<organism evidence="1 2">
    <name type="scientific">Olpidium bornovanus</name>
    <dbReference type="NCBI Taxonomy" id="278681"/>
    <lineage>
        <taxon>Eukaryota</taxon>
        <taxon>Fungi</taxon>
        <taxon>Fungi incertae sedis</taxon>
        <taxon>Olpidiomycota</taxon>
        <taxon>Olpidiomycotina</taxon>
        <taxon>Olpidiomycetes</taxon>
        <taxon>Olpidiales</taxon>
        <taxon>Olpidiaceae</taxon>
        <taxon>Olpidium</taxon>
    </lineage>
</organism>
<sequence length="168" mass="18510">MSSSSTASFSSVRSDVLDKKARAAAAVAAKNDVIRPEDARTPEDFVQVAIQFHEQNRLKESLQYFRRAADADSPIGMLLSWGNTTANADYCLSLRQGCEPNQQLAFQYLQKSAESAVSDLNNLSTVNSSVARHELVMAIYEVTAAYYFEIAANLGDPDAQNDLAWCYE</sequence>
<keyword evidence="2" id="KW-1185">Reference proteome</keyword>
<dbReference type="PANTHER" id="PTHR43628">
    <property type="entry name" value="ACTIVATOR OF C KINASE PROTEIN 1-RELATED"/>
    <property type="match status" value="1"/>
</dbReference>